<organism evidence="6 7">
    <name type="scientific">Kordiimonas lipolytica</name>
    <dbReference type="NCBI Taxonomy" id="1662421"/>
    <lineage>
        <taxon>Bacteria</taxon>
        <taxon>Pseudomonadati</taxon>
        <taxon>Pseudomonadota</taxon>
        <taxon>Alphaproteobacteria</taxon>
        <taxon>Kordiimonadales</taxon>
        <taxon>Kordiimonadaceae</taxon>
        <taxon>Kordiimonas</taxon>
    </lineage>
</organism>
<dbReference type="Pfam" id="PF00700">
    <property type="entry name" value="Flagellin_C"/>
    <property type="match status" value="1"/>
</dbReference>
<protein>
    <recommendedName>
        <fullName evidence="3">Flagellin</fullName>
    </recommendedName>
</protein>
<keyword evidence="2 3" id="KW-0975">Bacterial flagellum</keyword>
<evidence type="ECO:0000259" key="5">
    <source>
        <dbReference type="Pfam" id="PF00700"/>
    </source>
</evidence>
<reference evidence="7" key="1">
    <citation type="journal article" date="2019" name="Int. J. Syst. Evol. Microbiol.">
        <title>The Global Catalogue of Microorganisms (GCM) 10K type strain sequencing project: providing services to taxonomists for standard genome sequencing and annotation.</title>
        <authorList>
            <consortium name="The Broad Institute Genomics Platform"/>
            <consortium name="The Broad Institute Genome Sequencing Center for Infectious Disease"/>
            <person name="Wu L."/>
            <person name="Ma J."/>
        </authorList>
    </citation>
    <scope>NUCLEOTIDE SEQUENCE [LARGE SCALE GENOMIC DNA]</scope>
    <source>
        <strain evidence="7">CGMCC 1.15304</strain>
    </source>
</reference>
<dbReference type="InterPro" id="IPR001492">
    <property type="entry name" value="Flagellin"/>
</dbReference>
<evidence type="ECO:0000313" key="6">
    <source>
        <dbReference type="EMBL" id="MFC4348871.1"/>
    </source>
</evidence>
<evidence type="ECO:0000256" key="2">
    <source>
        <dbReference type="ARBA" id="ARBA00023143"/>
    </source>
</evidence>
<keyword evidence="3" id="KW-0964">Secreted</keyword>
<dbReference type="SUPFAM" id="SSF64518">
    <property type="entry name" value="Phase 1 flagellin"/>
    <property type="match status" value="1"/>
</dbReference>
<sequence length="395" mass="40329">MSFSVNTNAGAFAALQNLGASTKLLEMTQSRVNTGLKVASARDSAAIYSIAQNMRGNVSGLNAVQSSLDRAMSETDIALAAAESVSDLLIEMRELAVAGSDAGLDADSRTAMSQKYTELRDQIESIVSNATFNGRNVVDGTNSITAITDDSGSSTISSAASDLTLGTLGLTDSNLVGSTVSVTGTPVALAGVTISAGTDAEFRAALVNLQNDNGGNLNGETIDPSTGVTTDANYTFPVSNDFQQGVAAALGISASEINGTTVDGFAFAPNVDAGSNLYLVRNGASSYLVNGNPAAGEDPSSPAASQTAVTSIDAAIEAVNQTLSNLGATSQRLDIQKQFTSQLSDGLEVGIGNLVDADMARESANLTAYQTRQQLGLQALSIANQAPSSVLSLFR</sequence>
<dbReference type="Proteomes" id="UP001595776">
    <property type="component" value="Unassembled WGS sequence"/>
</dbReference>
<comment type="function">
    <text evidence="3">Flagellin is the subunit protein which polymerizes to form the filaments of bacterial flagella.</text>
</comment>
<comment type="caution">
    <text evidence="6">The sequence shown here is derived from an EMBL/GenBank/DDBJ whole genome shotgun (WGS) entry which is preliminary data.</text>
</comment>
<keyword evidence="6" id="KW-0969">Cilium</keyword>
<dbReference type="RefSeq" id="WP_068143494.1">
    <property type="nucleotide sequence ID" value="NZ_JBHSCR010000014.1"/>
</dbReference>
<keyword evidence="6" id="KW-0966">Cell projection</keyword>
<evidence type="ECO:0000256" key="3">
    <source>
        <dbReference type="RuleBase" id="RU362073"/>
    </source>
</evidence>
<proteinExistence type="inferred from homology"/>
<accession>A0ABV8UDC1</accession>
<keyword evidence="6" id="KW-0282">Flagellum</keyword>
<feature type="domain" description="Flagellin N-terminal" evidence="4">
    <location>
        <begin position="5"/>
        <end position="142"/>
    </location>
</feature>
<dbReference type="InterPro" id="IPR001029">
    <property type="entry name" value="Flagellin_N"/>
</dbReference>
<name>A0ABV8UDC1_9PROT</name>
<comment type="similarity">
    <text evidence="1 3">Belongs to the bacterial flagellin family.</text>
</comment>
<keyword evidence="7" id="KW-1185">Reference proteome</keyword>
<feature type="domain" description="Flagellin C-terminal" evidence="5">
    <location>
        <begin position="310"/>
        <end position="394"/>
    </location>
</feature>
<evidence type="ECO:0000259" key="4">
    <source>
        <dbReference type="Pfam" id="PF00669"/>
    </source>
</evidence>
<dbReference type="InterPro" id="IPR046358">
    <property type="entry name" value="Flagellin_C"/>
</dbReference>
<dbReference type="Gene3D" id="1.20.1330.10">
    <property type="entry name" value="f41 fragment of flagellin, N-terminal domain"/>
    <property type="match status" value="1"/>
</dbReference>
<dbReference type="PANTHER" id="PTHR42792">
    <property type="entry name" value="FLAGELLIN"/>
    <property type="match status" value="1"/>
</dbReference>
<evidence type="ECO:0000313" key="7">
    <source>
        <dbReference type="Proteomes" id="UP001595776"/>
    </source>
</evidence>
<dbReference type="EMBL" id="JBHSCR010000014">
    <property type="protein sequence ID" value="MFC4348871.1"/>
    <property type="molecule type" value="Genomic_DNA"/>
</dbReference>
<dbReference type="PANTHER" id="PTHR42792:SF2">
    <property type="entry name" value="FLAGELLIN"/>
    <property type="match status" value="1"/>
</dbReference>
<comment type="subcellular location">
    <subcellularLocation>
        <location evidence="3">Secreted</location>
    </subcellularLocation>
    <subcellularLocation>
        <location evidence="3">Bacterial flagellum</location>
    </subcellularLocation>
</comment>
<dbReference type="PRINTS" id="PR00207">
    <property type="entry name" value="FLAGELLIN"/>
</dbReference>
<dbReference type="Pfam" id="PF00669">
    <property type="entry name" value="Flagellin_N"/>
    <property type="match status" value="1"/>
</dbReference>
<evidence type="ECO:0000256" key="1">
    <source>
        <dbReference type="ARBA" id="ARBA00005709"/>
    </source>
</evidence>
<gene>
    <name evidence="6" type="ORF">ACFO5Q_13540</name>
</gene>